<reference evidence="1 2" key="1">
    <citation type="submission" date="2020-03" db="EMBL/GenBank/DDBJ databases">
        <title>Nocardioides sp. nov., isolated from fish.</title>
        <authorList>
            <person name="Hyun D.-W."/>
            <person name="Bae J.-W."/>
        </authorList>
    </citation>
    <scope>NUCLEOTIDE SEQUENCE [LARGE SCALE GENOMIC DNA]</scope>
    <source>
        <strain evidence="1 2">HDW12A</strain>
    </source>
</reference>
<evidence type="ECO:0000313" key="2">
    <source>
        <dbReference type="Proteomes" id="UP000502035"/>
    </source>
</evidence>
<evidence type="ECO:0008006" key="3">
    <source>
        <dbReference type="Google" id="ProtNLM"/>
    </source>
</evidence>
<evidence type="ECO:0000313" key="1">
    <source>
        <dbReference type="EMBL" id="QIK75344.1"/>
    </source>
</evidence>
<proteinExistence type="predicted"/>
<organism evidence="1 2">
    <name type="scientific">Nocardioides piscis</name>
    <dbReference type="NCBI Taxonomy" id="2714938"/>
    <lineage>
        <taxon>Bacteria</taxon>
        <taxon>Bacillati</taxon>
        <taxon>Actinomycetota</taxon>
        <taxon>Actinomycetes</taxon>
        <taxon>Propionibacteriales</taxon>
        <taxon>Nocardioidaceae</taxon>
        <taxon>Nocardioides</taxon>
    </lineage>
</organism>
<protein>
    <recommendedName>
        <fullName evidence="3">Ribulose 1,5-bisphosphate carboxylase large subunit</fullName>
    </recommendedName>
</protein>
<dbReference type="Proteomes" id="UP000502035">
    <property type="component" value="Chromosome"/>
</dbReference>
<name>A0A6G7YEM1_9ACTN</name>
<accession>A0A6G7YEM1</accession>
<dbReference type="RefSeq" id="WP_166317010.1">
    <property type="nucleotide sequence ID" value="NZ_CP049866.1"/>
</dbReference>
<dbReference type="KEGG" id="npi:G7071_07770"/>
<keyword evidence="2" id="KW-1185">Reference proteome</keyword>
<dbReference type="EMBL" id="CP049866">
    <property type="protein sequence ID" value="QIK75344.1"/>
    <property type="molecule type" value="Genomic_DNA"/>
</dbReference>
<gene>
    <name evidence="1" type="ORF">G7071_07770</name>
</gene>
<sequence>MRLPVPGPRDVLGALEKGADQLDALFGAIPRVLALVDQAEVLLQRAAAAVDKVEMVSGRAAEVVTRTTGVVDAAEAQVGRLTALLDALEPSLTRLQPTLQALADTTHPDEVAALVRLVDHLPELTSRVEEEVLPIMATLGTVAPDVHDLLTVSRELNDMLAKLPGVGRIKRRIDEEQGEDRTTATVRD</sequence>
<dbReference type="AlphaFoldDB" id="A0A6G7YEM1"/>